<protein>
    <recommendedName>
        <fullName evidence="3">Lipoprotein</fullName>
    </recommendedName>
</protein>
<evidence type="ECO:0008006" key="3">
    <source>
        <dbReference type="Google" id="ProtNLM"/>
    </source>
</evidence>
<dbReference type="Gene3D" id="2.60.40.1120">
    <property type="entry name" value="Carboxypeptidase-like, regulatory domain"/>
    <property type="match status" value="1"/>
</dbReference>
<dbReference type="Proteomes" id="UP000001635">
    <property type="component" value="Chromosome"/>
</dbReference>
<dbReference type="PROSITE" id="PS51257">
    <property type="entry name" value="PROKAR_LIPOPROTEIN"/>
    <property type="match status" value="1"/>
</dbReference>
<evidence type="ECO:0000313" key="1">
    <source>
        <dbReference type="EMBL" id="AEL24522.1"/>
    </source>
</evidence>
<proteinExistence type="predicted"/>
<organism evidence="1 2">
    <name type="scientific">Cyclobacterium marinum (strain ATCC 25205 / DSM 745 / LMG 13164 / NCIMB 1802)</name>
    <name type="common">Flectobacillus marinus</name>
    <dbReference type="NCBI Taxonomy" id="880070"/>
    <lineage>
        <taxon>Bacteria</taxon>
        <taxon>Pseudomonadati</taxon>
        <taxon>Bacteroidota</taxon>
        <taxon>Cytophagia</taxon>
        <taxon>Cytophagales</taxon>
        <taxon>Cyclobacteriaceae</taxon>
        <taxon>Cyclobacterium</taxon>
    </lineage>
</organism>
<gene>
    <name evidence="1" type="ordered locus">Cycma_0748</name>
</gene>
<accession>G0J213</accession>
<sequence length="156" mass="17595">MNTLLKLTYVFLLGLILFASCKPQKMNNQGIQGNVYWIEGNQMPQASEKEASSLFPKAEKAVKRTIHIHQLTHINQASLGDYLFGSIETPLVASIETNEEGEFSIELPPGKYSIFTVEENGYFASVFDLDSYIHPVEVKKGEWNKVTITINYEATF</sequence>
<dbReference type="HOGENOM" id="CLU_132574_0_0_10"/>
<dbReference type="KEGG" id="cmr:Cycma_0748"/>
<dbReference type="OrthoDB" id="956632at2"/>
<dbReference type="SUPFAM" id="SSF117074">
    <property type="entry name" value="Hypothetical protein PA1324"/>
    <property type="match status" value="1"/>
</dbReference>
<name>G0J213_CYCMS</name>
<keyword evidence="2" id="KW-1185">Reference proteome</keyword>
<evidence type="ECO:0000313" key="2">
    <source>
        <dbReference type="Proteomes" id="UP000001635"/>
    </source>
</evidence>
<dbReference type="eggNOG" id="ENOG50332EV">
    <property type="taxonomic scope" value="Bacteria"/>
</dbReference>
<dbReference type="STRING" id="880070.Cycma_0748"/>
<dbReference type="EMBL" id="CP002955">
    <property type="protein sequence ID" value="AEL24522.1"/>
    <property type="molecule type" value="Genomic_DNA"/>
</dbReference>
<reference evidence="2" key="1">
    <citation type="submission" date="2011-07" db="EMBL/GenBank/DDBJ databases">
        <title>The complete genome of Cyclobacterium marinum DSM 745.</title>
        <authorList>
            <person name="Lucas S."/>
            <person name="Han J."/>
            <person name="Lapidus A."/>
            <person name="Bruce D."/>
            <person name="Goodwin L."/>
            <person name="Pitluck S."/>
            <person name="Peters L."/>
            <person name="Kyrpides N."/>
            <person name="Mavromatis K."/>
            <person name="Ivanova N."/>
            <person name="Ovchinnikova G."/>
            <person name="Chertkov O."/>
            <person name="Detter J.C."/>
            <person name="Tapia R."/>
            <person name="Han C."/>
            <person name="Land M."/>
            <person name="Hauser L."/>
            <person name="Markowitz V."/>
            <person name="Cheng J.-F."/>
            <person name="Hugenholtz P."/>
            <person name="Woyke T."/>
            <person name="Wu D."/>
            <person name="Tindall B."/>
            <person name="Schuetze A."/>
            <person name="Brambilla E."/>
            <person name="Klenk H.-P."/>
            <person name="Eisen J.A."/>
        </authorList>
    </citation>
    <scope>NUCLEOTIDE SEQUENCE [LARGE SCALE GENOMIC DNA]</scope>
    <source>
        <strain evidence="2">ATCC 25205 / DSM 745 / LMG 13164 / NCIMB 1802</strain>
    </source>
</reference>
<dbReference type="AlphaFoldDB" id="G0J213"/>